<dbReference type="SUPFAM" id="SSF46785">
    <property type="entry name" value="Winged helix' DNA-binding domain"/>
    <property type="match status" value="1"/>
</dbReference>
<dbReference type="InterPro" id="IPR036390">
    <property type="entry name" value="WH_DNA-bd_sf"/>
</dbReference>
<dbReference type="SMART" id="SM00346">
    <property type="entry name" value="HTH_ICLR"/>
    <property type="match status" value="1"/>
</dbReference>
<dbReference type="PROSITE" id="PS51078">
    <property type="entry name" value="ICLR_ED"/>
    <property type="match status" value="1"/>
</dbReference>
<dbReference type="GO" id="GO:0045892">
    <property type="term" value="P:negative regulation of DNA-templated transcription"/>
    <property type="evidence" value="ECO:0007669"/>
    <property type="project" value="TreeGrafter"/>
</dbReference>
<dbReference type="Pfam" id="PF01614">
    <property type="entry name" value="IclR_C"/>
    <property type="match status" value="1"/>
</dbReference>
<dbReference type="Gene3D" id="3.30.450.40">
    <property type="match status" value="1"/>
</dbReference>
<dbReference type="Gene3D" id="1.10.10.10">
    <property type="entry name" value="Winged helix-like DNA-binding domain superfamily/Winged helix DNA-binding domain"/>
    <property type="match status" value="1"/>
</dbReference>
<dbReference type="InterPro" id="IPR029016">
    <property type="entry name" value="GAF-like_dom_sf"/>
</dbReference>
<dbReference type="PANTHER" id="PTHR30136">
    <property type="entry name" value="HELIX-TURN-HELIX TRANSCRIPTIONAL REGULATOR, ICLR FAMILY"/>
    <property type="match status" value="1"/>
</dbReference>
<dbReference type="Proteomes" id="UP000643405">
    <property type="component" value="Unassembled WGS sequence"/>
</dbReference>
<accession>A0A8J6PXN8</accession>
<dbReference type="InterPro" id="IPR005471">
    <property type="entry name" value="Tscrpt_reg_IclR_N"/>
</dbReference>
<dbReference type="PANTHER" id="PTHR30136:SF23">
    <property type="entry name" value="DNA-BINDING TRANSCRIPTIONAL ACTIVATOR MHPR"/>
    <property type="match status" value="1"/>
</dbReference>
<gene>
    <name evidence="6" type="ORF">ICI42_21445</name>
</gene>
<evidence type="ECO:0000256" key="1">
    <source>
        <dbReference type="ARBA" id="ARBA00023015"/>
    </source>
</evidence>
<dbReference type="GO" id="GO:0003700">
    <property type="term" value="F:DNA-binding transcription factor activity"/>
    <property type="evidence" value="ECO:0007669"/>
    <property type="project" value="TreeGrafter"/>
</dbReference>
<keyword evidence="7" id="KW-1185">Reference proteome</keyword>
<dbReference type="InterPro" id="IPR036388">
    <property type="entry name" value="WH-like_DNA-bd_sf"/>
</dbReference>
<keyword evidence="3" id="KW-0804">Transcription</keyword>
<evidence type="ECO:0000313" key="6">
    <source>
        <dbReference type="EMBL" id="MBD0417211.1"/>
    </source>
</evidence>
<dbReference type="AlphaFoldDB" id="A0A8J6PXN8"/>
<comment type="caution">
    <text evidence="6">The sequence shown here is derived from an EMBL/GenBank/DDBJ whole genome shotgun (WGS) entry which is preliminary data.</text>
</comment>
<evidence type="ECO:0000259" key="4">
    <source>
        <dbReference type="PROSITE" id="PS51077"/>
    </source>
</evidence>
<sequence>MAVLQAVNRHNGLRASEVAKLAGVPRPTAYRLLETLEGLGFLVRGPSEDWRPTLQTKSLSSGFRDEDWVAQIAVPQMVKLGRQLLWPLDLVIFRNFRMEIRESTHNISPFSVDHGMVGRGLPVLETAGGRAYLAYLPDDEQRHVLQGLRAELGDAKVDYHDDGPLDFILERTRRLGLGFRIRGFNERTMSISAPIMALDRPVACITMIWIGSAMKFEEAIRTHGEALKAAAGLIAGELARLTAENSAS</sequence>
<keyword evidence="2" id="KW-0238">DNA-binding</keyword>
<protein>
    <submittedName>
        <fullName evidence="6">Helix-turn-helix domain-containing protein</fullName>
    </submittedName>
</protein>
<organism evidence="6 7">
    <name type="scientific">Oryzicola mucosus</name>
    <dbReference type="NCBI Taxonomy" id="2767425"/>
    <lineage>
        <taxon>Bacteria</taxon>
        <taxon>Pseudomonadati</taxon>
        <taxon>Pseudomonadota</taxon>
        <taxon>Alphaproteobacteria</taxon>
        <taxon>Hyphomicrobiales</taxon>
        <taxon>Phyllobacteriaceae</taxon>
        <taxon>Oryzicola</taxon>
    </lineage>
</organism>
<name>A0A8J6PXN8_9HYPH</name>
<feature type="domain" description="IclR-ED" evidence="5">
    <location>
        <begin position="55"/>
        <end position="240"/>
    </location>
</feature>
<dbReference type="EMBL" id="JACVVX010000010">
    <property type="protein sequence ID" value="MBD0417211.1"/>
    <property type="molecule type" value="Genomic_DNA"/>
</dbReference>
<evidence type="ECO:0000256" key="2">
    <source>
        <dbReference type="ARBA" id="ARBA00023125"/>
    </source>
</evidence>
<proteinExistence type="predicted"/>
<feature type="domain" description="HTH iclR-type" evidence="4">
    <location>
        <begin position="1"/>
        <end position="54"/>
    </location>
</feature>
<dbReference type="InterPro" id="IPR050707">
    <property type="entry name" value="HTH_MetabolicPath_Reg"/>
</dbReference>
<dbReference type="GO" id="GO:0003677">
    <property type="term" value="F:DNA binding"/>
    <property type="evidence" value="ECO:0007669"/>
    <property type="project" value="UniProtKB-KW"/>
</dbReference>
<evidence type="ECO:0000256" key="3">
    <source>
        <dbReference type="ARBA" id="ARBA00023163"/>
    </source>
</evidence>
<dbReference type="Pfam" id="PF09339">
    <property type="entry name" value="HTH_IclR"/>
    <property type="match status" value="1"/>
</dbReference>
<evidence type="ECO:0000259" key="5">
    <source>
        <dbReference type="PROSITE" id="PS51078"/>
    </source>
</evidence>
<dbReference type="SUPFAM" id="SSF55781">
    <property type="entry name" value="GAF domain-like"/>
    <property type="match status" value="1"/>
</dbReference>
<evidence type="ECO:0000313" key="7">
    <source>
        <dbReference type="Proteomes" id="UP000643405"/>
    </source>
</evidence>
<keyword evidence="1" id="KW-0805">Transcription regulation</keyword>
<reference evidence="6" key="1">
    <citation type="submission" date="2020-09" db="EMBL/GenBank/DDBJ databases">
        <title>Genome seq and assembly of Tianweitania sp.</title>
        <authorList>
            <person name="Chhetri G."/>
        </authorList>
    </citation>
    <scope>NUCLEOTIDE SEQUENCE</scope>
    <source>
        <strain evidence="6">Rool2</strain>
    </source>
</reference>
<dbReference type="InterPro" id="IPR014757">
    <property type="entry name" value="Tscrpt_reg_IclR_C"/>
</dbReference>
<dbReference type="PROSITE" id="PS51077">
    <property type="entry name" value="HTH_ICLR"/>
    <property type="match status" value="1"/>
</dbReference>